<feature type="signal peptide" evidence="2">
    <location>
        <begin position="1"/>
        <end position="25"/>
    </location>
</feature>
<keyword evidence="3" id="KW-0456">Lyase</keyword>
<sequence precursor="true">MRHSTRPIAFFVAAVFLVTCQESNAADYAIQPNSDIKKLVKKVVAGDRIVLDAGVWNDCQLTFDRLAGEAQNPITICASQPGKVVFMGKSQLRFSGQYVVLSGLVFRDTDFSDVLTARTHSQRHAHHCRITDCDFVQTGSAPAGSESRWLSLYGTHNRVDHCRFAGKRSRGTTLVVWVDDSANHHQIDHNYFGHRPKLGRNGGETIRIGTSEVAEKESSTTVIDNYFYRCNGESEVVSNKSCGNLYRHNVFDECSGALTLRHGHRCTVDANVFRGNKQSGTGGVRIIGSSHVVTNNYFANLRGDEMRAALSMMNAPPNDKVNGYSAVRNALVAHNTFVDCKVSMEIGVEASEKQNVAPADCRIESNLFHSGKWKPFRIHAQPSGFQWSNNFARTDDRSVEGFDALTLVDFDLDTAMSSPQPPVPSDRLRVPNLAECPTDINSQQRSDQTIVGCVDSSSKPRDWVDAQHAGPTWIAR</sequence>
<dbReference type="Pfam" id="PF14592">
    <property type="entry name" value="Chondroitinas_B"/>
    <property type="match status" value="1"/>
</dbReference>
<dbReference type="InterPro" id="IPR011050">
    <property type="entry name" value="Pectin_lyase_fold/virulence"/>
</dbReference>
<protein>
    <submittedName>
        <fullName evidence="3">Chondroitinase-B</fullName>
        <ecNumber evidence="3">4.2.2.19</ecNumber>
    </submittedName>
</protein>
<dbReference type="InterPro" id="IPR012334">
    <property type="entry name" value="Pectin_lyas_fold"/>
</dbReference>
<evidence type="ECO:0000256" key="1">
    <source>
        <dbReference type="SAM" id="MobiDB-lite"/>
    </source>
</evidence>
<proteinExistence type="predicted"/>
<dbReference type="EC" id="4.2.2.19" evidence="3"/>
<dbReference type="Gene3D" id="2.160.20.10">
    <property type="entry name" value="Single-stranded right-handed beta-helix, Pectin lyase-like"/>
    <property type="match status" value="1"/>
</dbReference>
<keyword evidence="2" id="KW-0732">Signal</keyword>
<dbReference type="EMBL" id="CP036526">
    <property type="protein sequence ID" value="QDT11520.1"/>
    <property type="molecule type" value="Genomic_DNA"/>
</dbReference>
<feature type="region of interest" description="Disordered" evidence="1">
    <location>
        <begin position="457"/>
        <end position="476"/>
    </location>
</feature>
<accession>A0A517NWL0</accession>
<dbReference type="Proteomes" id="UP000319817">
    <property type="component" value="Chromosome"/>
</dbReference>
<evidence type="ECO:0000313" key="3">
    <source>
        <dbReference type="EMBL" id="QDT11520.1"/>
    </source>
</evidence>
<dbReference type="GO" id="GO:0033999">
    <property type="term" value="F:chondroitin B lyase activity"/>
    <property type="evidence" value="ECO:0007669"/>
    <property type="project" value="UniProtKB-EC"/>
</dbReference>
<dbReference type="InterPro" id="IPR039513">
    <property type="entry name" value="PL-6"/>
</dbReference>
<dbReference type="CDD" id="cd14251">
    <property type="entry name" value="PL-6"/>
    <property type="match status" value="1"/>
</dbReference>
<name>A0A517NWL0_9BACT</name>
<organism evidence="3 4">
    <name type="scientific">Stieleria marina</name>
    <dbReference type="NCBI Taxonomy" id="1930275"/>
    <lineage>
        <taxon>Bacteria</taxon>
        <taxon>Pseudomonadati</taxon>
        <taxon>Planctomycetota</taxon>
        <taxon>Planctomycetia</taxon>
        <taxon>Pirellulales</taxon>
        <taxon>Pirellulaceae</taxon>
        <taxon>Stieleria</taxon>
    </lineage>
</organism>
<reference evidence="3 4" key="1">
    <citation type="submission" date="2019-02" db="EMBL/GenBank/DDBJ databases">
        <title>Deep-cultivation of Planctomycetes and their phenomic and genomic characterization uncovers novel biology.</title>
        <authorList>
            <person name="Wiegand S."/>
            <person name="Jogler M."/>
            <person name="Boedeker C."/>
            <person name="Pinto D."/>
            <person name="Vollmers J."/>
            <person name="Rivas-Marin E."/>
            <person name="Kohn T."/>
            <person name="Peeters S.H."/>
            <person name="Heuer A."/>
            <person name="Rast P."/>
            <person name="Oberbeckmann S."/>
            <person name="Bunk B."/>
            <person name="Jeske O."/>
            <person name="Meyerdierks A."/>
            <person name="Storesund J.E."/>
            <person name="Kallscheuer N."/>
            <person name="Luecker S."/>
            <person name="Lage O.M."/>
            <person name="Pohl T."/>
            <person name="Merkel B.J."/>
            <person name="Hornburger P."/>
            <person name="Mueller R.-W."/>
            <person name="Bruemmer F."/>
            <person name="Labrenz M."/>
            <person name="Spormann A.M."/>
            <person name="Op den Camp H."/>
            <person name="Overmann J."/>
            <person name="Amann R."/>
            <person name="Jetten M.S.M."/>
            <person name="Mascher T."/>
            <person name="Medema M.H."/>
            <person name="Devos D.P."/>
            <person name="Kaster A.-K."/>
            <person name="Ovreas L."/>
            <person name="Rohde M."/>
            <person name="Galperin M.Y."/>
            <person name="Jogler C."/>
        </authorList>
    </citation>
    <scope>NUCLEOTIDE SEQUENCE [LARGE SCALE GENOMIC DNA]</scope>
    <source>
        <strain evidence="3 4">K23_9</strain>
    </source>
</reference>
<dbReference type="RefSeq" id="WP_145419337.1">
    <property type="nucleotide sequence ID" value="NZ_CP036526.1"/>
</dbReference>
<dbReference type="OrthoDB" id="6475864at2"/>
<feature type="chain" id="PRO_5021757832" evidence="2">
    <location>
        <begin position="26"/>
        <end position="476"/>
    </location>
</feature>
<evidence type="ECO:0000256" key="2">
    <source>
        <dbReference type="SAM" id="SignalP"/>
    </source>
</evidence>
<keyword evidence="4" id="KW-1185">Reference proteome</keyword>
<dbReference type="AlphaFoldDB" id="A0A517NWL0"/>
<evidence type="ECO:0000313" key="4">
    <source>
        <dbReference type="Proteomes" id="UP000319817"/>
    </source>
</evidence>
<dbReference type="SUPFAM" id="SSF51126">
    <property type="entry name" value="Pectin lyase-like"/>
    <property type="match status" value="1"/>
</dbReference>
<gene>
    <name evidence="3" type="primary">cslB</name>
    <name evidence="3" type="ORF">K239x_35180</name>
</gene>